<reference evidence="2 3" key="1">
    <citation type="submission" date="2023-05" db="EMBL/GenBank/DDBJ databases">
        <title>A 100% complete, gapless, phased diploid assembly of the Scenedesmus obliquus UTEX 3031 genome.</title>
        <authorList>
            <person name="Biondi T.C."/>
            <person name="Hanschen E.R."/>
            <person name="Kwon T."/>
            <person name="Eng W."/>
            <person name="Kruse C.P.S."/>
            <person name="Koehler S.I."/>
            <person name="Kunde Y."/>
            <person name="Gleasner C.D."/>
            <person name="You Mak K.T."/>
            <person name="Polle J."/>
            <person name="Hovde B.T."/>
            <person name="Starkenburg S.R."/>
        </authorList>
    </citation>
    <scope>NUCLEOTIDE SEQUENCE [LARGE SCALE GENOMIC DNA]</scope>
    <source>
        <strain evidence="2 3">DOE0152z</strain>
    </source>
</reference>
<sequence>MPATSTHGSSSGVRQVQSAALPPAFVGQLVSTGIIAVGAYLLSKQETTIEQDRFDSSTGTACPSCGGSGYEACMCTRWSDGDVGCNSCSKTGYTRCKSCGGNGKAVPRLIKIRKENL</sequence>
<evidence type="ECO:0008006" key="4">
    <source>
        <dbReference type="Google" id="ProtNLM"/>
    </source>
</evidence>
<protein>
    <recommendedName>
        <fullName evidence="4">CR-type domain-containing protein</fullName>
    </recommendedName>
</protein>
<dbReference type="EMBL" id="CP126208">
    <property type="protein sequence ID" value="WIA08895.1"/>
    <property type="molecule type" value="Genomic_DNA"/>
</dbReference>
<name>A0ABY8TIT6_TETOB</name>
<dbReference type="PANTHER" id="PTHR34687">
    <property type="entry name" value="CHAPERONE PROTEIN DNAJ-LIKE PROTEIN"/>
    <property type="match status" value="1"/>
</dbReference>
<evidence type="ECO:0000256" key="1">
    <source>
        <dbReference type="SAM" id="Phobius"/>
    </source>
</evidence>
<accession>A0ABY8TIT6</accession>
<keyword evidence="3" id="KW-1185">Reference proteome</keyword>
<proteinExistence type="predicted"/>
<keyword evidence="1" id="KW-0812">Transmembrane</keyword>
<dbReference type="Proteomes" id="UP001244341">
    <property type="component" value="Chromosome 1b"/>
</dbReference>
<evidence type="ECO:0000313" key="3">
    <source>
        <dbReference type="Proteomes" id="UP001244341"/>
    </source>
</evidence>
<dbReference type="PANTHER" id="PTHR34687:SF1">
    <property type="entry name" value="CHAPERONE PROTEIN DNAJ-LIKE PROTEIN"/>
    <property type="match status" value="1"/>
</dbReference>
<organism evidence="2 3">
    <name type="scientific">Tetradesmus obliquus</name>
    <name type="common">Green alga</name>
    <name type="synonym">Acutodesmus obliquus</name>
    <dbReference type="NCBI Taxonomy" id="3088"/>
    <lineage>
        <taxon>Eukaryota</taxon>
        <taxon>Viridiplantae</taxon>
        <taxon>Chlorophyta</taxon>
        <taxon>core chlorophytes</taxon>
        <taxon>Chlorophyceae</taxon>
        <taxon>CS clade</taxon>
        <taxon>Sphaeropleales</taxon>
        <taxon>Scenedesmaceae</taxon>
        <taxon>Tetradesmus</taxon>
    </lineage>
</organism>
<keyword evidence="1" id="KW-0472">Membrane</keyword>
<feature type="transmembrane region" description="Helical" evidence="1">
    <location>
        <begin position="20"/>
        <end position="43"/>
    </location>
</feature>
<gene>
    <name evidence="2" type="ORF">OEZ85_008315</name>
</gene>
<evidence type="ECO:0000313" key="2">
    <source>
        <dbReference type="EMBL" id="WIA08895.1"/>
    </source>
</evidence>
<keyword evidence="1" id="KW-1133">Transmembrane helix</keyword>